<evidence type="ECO:0000256" key="2">
    <source>
        <dbReference type="ARBA" id="ARBA00022475"/>
    </source>
</evidence>
<dbReference type="InterPro" id="IPR022929">
    <property type="entry name" value="Put_MntP"/>
</dbReference>
<keyword evidence="5 8" id="KW-0406">Ion transport</keyword>
<dbReference type="RefSeq" id="WP_006222635.1">
    <property type="nucleotide sequence ID" value="NZ_ALJE01000005.1"/>
</dbReference>
<keyword evidence="6 8" id="KW-0472">Membrane</keyword>
<evidence type="ECO:0000256" key="1">
    <source>
        <dbReference type="ARBA" id="ARBA00022448"/>
    </source>
</evidence>
<feature type="transmembrane region" description="Helical" evidence="8">
    <location>
        <begin position="132"/>
        <end position="153"/>
    </location>
</feature>
<dbReference type="HAMAP" id="MF_01521">
    <property type="entry name" value="MntP_pump"/>
    <property type="match status" value="1"/>
</dbReference>
<comment type="similarity">
    <text evidence="8">Belongs to the MntP (TC 9.B.29) family.</text>
</comment>
<feature type="transmembrane region" description="Helical" evidence="8">
    <location>
        <begin position="165"/>
        <end position="182"/>
    </location>
</feature>
<proteinExistence type="inferred from homology"/>
<dbReference type="NCBIfam" id="NF008546">
    <property type="entry name" value="PRK11469.1"/>
    <property type="match status" value="1"/>
</dbReference>
<dbReference type="AlphaFoldDB" id="A0AA43B1B2"/>
<keyword evidence="7 8" id="KW-0464">Manganese</keyword>
<dbReference type="GO" id="GO:0005384">
    <property type="term" value="F:manganese ion transmembrane transporter activity"/>
    <property type="evidence" value="ECO:0007669"/>
    <property type="project" value="UniProtKB-UniRule"/>
</dbReference>
<keyword evidence="4 8" id="KW-1133">Transmembrane helix</keyword>
<evidence type="ECO:0000256" key="8">
    <source>
        <dbReference type="HAMAP-Rule" id="MF_01521"/>
    </source>
</evidence>
<dbReference type="PANTHER" id="PTHR35529">
    <property type="entry name" value="MANGANESE EFFLUX PUMP MNTP-RELATED"/>
    <property type="match status" value="1"/>
</dbReference>
<feature type="chain" id="PRO_5041363202" description="Putative manganese efflux pump MntP" evidence="9">
    <location>
        <begin position="20"/>
        <end position="191"/>
    </location>
</feature>
<sequence length="191" mass="19626">MNALSLIVLAFAMSTDAFAAAISKGAALHKPRLPEALRTGVIFGVIEAITPVIGWGLGSVAAKFVADWDHWIAFGMLCILGVLMIRNAFKEEDEDAAPVVRHSFWLLAATGFATSIDAMAVGVGLAFVDVNIVVAAIAIGLATTLMVTIGVMLGRALGSVAGKRAEVLGGIALIGIGSLILYEHLTAAAAA</sequence>
<evidence type="ECO:0000256" key="9">
    <source>
        <dbReference type="SAM" id="SignalP"/>
    </source>
</evidence>
<accession>A0AA43B1B2</accession>
<evidence type="ECO:0000256" key="5">
    <source>
        <dbReference type="ARBA" id="ARBA00023065"/>
    </source>
</evidence>
<evidence type="ECO:0000313" key="11">
    <source>
        <dbReference type="Proteomes" id="UP001161276"/>
    </source>
</evidence>
<comment type="function">
    <text evidence="8">Probably functions as a manganese efflux pump.</text>
</comment>
<keyword evidence="1 8" id="KW-0813">Transport</keyword>
<evidence type="ECO:0000256" key="4">
    <source>
        <dbReference type="ARBA" id="ARBA00022989"/>
    </source>
</evidence>
<evidence type="ECO:0000256" key="7">
    <source>
        <dbReference type="ARBA" id="ARBA00023211"/>
    </source>
</evidence>
<comment type="subcellular location">
    <subcellularLocation>
        <location evidence="8">Cell membrane</location>
        <topology evidence="8">Multi-pass membrane protein</topology>
    </subcellularLocation>
</comment>
<dbReference type="EMBL" id="JAOCKG010000003">
    <property type="protein sequence ID" value="MDH2050629.1"/>
    <property type="molecule type" value="Genomic_DNA"/>
</dbReference>
<keyword evidence="3 8" id="KW-0812">Transmembrane</keyword>
<name>A0AA43B1B2_9BURK</name>
<protein>
    <recommendedName>
        <fullName evidence="8">Putative manganese efflux pump MntP</fullName>
    </recommendedName>
</protein>
<evidence type="ECO:0000256" key="6">
    <source>
        <dbReference type="ARBA" id="ARBA00023136"/>
    </source>
</evidence>
<gene>
    <name evidence="8 10" type="primary">mntP</name>
    <name evidence="10" type="ORF">N5K24_09480</name>
</gene>
<keyword evidence="2 8" id="KW-1003">Cell membrane</keyword>
<comment type="caution">
    <text evidence="8">Lacks conserved residue(s) required for the propagation of feature annotation.</text>
</comment>
<comment type="caution">
    <text evidence="10">The sequence shown here is derived from an EMBL/GenBank/DDBJ whole genome shotgun (WGS) entry which is preliminary data.</text>
</comment>
<dbReference type="GO" id="GO:0005886">
    <property type="term" value="C:plasma membrane"/>
    <property type="evidence" value="ECO:0007669"/>
    <property type="project" value="UniProtKB-SubCell"/>
</dbReference>
<feature type="transmembrane region" description="Helical" evidence="8">
    <location>
        <begin position="104"/>
        <end position="126"/>
    </location>
</feature>
<keyword evidence="9" id="KW-0732">Signal</keyword>
<evidence type="ECO:0000313" key="10">
    <source>
        <dbReference type="EMBL" id="MDH2050629.1"/>
    </source>
</evidence>
<feature type="signal peptide" evidence="9">
    <location>
        <begin position="1"/>
        <end position="19"/>
    </location>
</feature>
<dbReference type="Pfam" id="PF02659">
    <property type="entry name" value="Mntp"/>
    <property type="match status" value="1"/>
</dbReference>
<dbReference type="Proteomes" id="UP001161276">
    <property type="component" value="Unassembled WGS sequence"/>
</dbReference>
<evidence type="ECO:0000256" key="3">
    <source>
        <dbReference type="ARBA" id="ARBA00022692"/>
    </source>
</evidence>
<reference evidence="10" key="1">
    <citation type="submission" date="2022-09" db="EMBL/GenBank/DDBJ databases">
        <title>Intensive care unit water sources are persistently colonized with multi-drug resistant bacteria and are the site of extensive horizontal gene transfer of antibiotic resistance genes.</title>
        <authorList>
            <person name="Diorio-Toth L."/>
        </authorList>
    </citation>
    <scope>NUCLEOTIDE SEQUENCE</scope>
    <source>
        <strain evidence="10">GD03676</strain>
    </source>
</reference>
<dbReference type="PANTHER" id="PTHR35529:SF1">
    <property type="entry name" value="MANGANESE EFFLUX PUMP MNTP-RELATED"/>
    <property type="match status" value="1"/>
</dbReference>
<organism evidence="10 11">
    <name type="scientific">Achromobacter marplatensis</name>
    <dbReference type="NCBI Taxonomy" id="470868"/>
    <lineage>
        <taxon>Bacteria</taxon>
        <taxon>Pseudomonadati</taxon>
        <taxon>Pseudomonadota</taxon>
        <taxon>Betaproteobacteria</taxon>
        <taxon>Burkholderiales</taxon>
        <taxon>Alcaligenaceae</taxon>
        <taxon>Achromobacter</taxon>
    </lineage>
</organism>
<dbReference type="InterPro" id="IPR003810">
    <property type="entry name" value="Mntp/YtaF"/>
</dbReference>
<feature type="transmembrane region" description="Helical" evidence="8">
    <location>
        <begin position="71"/>
        <end position="89"/>
    </location>
</feature>